<dbReference type="InterPro" id="IPR019734">
    <property type="entry name" value="TPR_rpt"/>
</dbReference>
<keyword evidence="3" id="KW-1185">Reference proteome</keyword>
<dbReference type="Gene3D" id="1.25.40.10">
    <property type="entry name" value="Tetratricopeptide repeat domain"/>
    <property type="match status" value="2"/>
</dbReference>
<dbReference type="SUPFAM" id="SSF48452">
    <property type="entry name" value="TPR-like"/>
    <property type="match status" value="1"/>
</dbReference>
<name>A0ABT2VZD5_9FLAO</name>
<proteinExistence type="predicted"/>
<keyword evidence="1" id="KW-0732">Signal</keyword>
<dbReference type="PANTHER" id="PTHR12558">
    <property type="entry name" value="CELL DIVISION CYCLE 16,23,27"/>
    <property type="match status" value="1"/>
</dbReference>
<feature type="chain" id="PRO_5047333108" evidence="1">
    <location>
        <begin position="19"/>
        <end position="204"/>
    </location>
</feature>
<dbReference type="Pfam" id="PF12895">
    <property type="entry name" value="ANAPC3"/>
    <property type="match status" value="1"/>
</dbReference>
<organism evidence="2 3">
    <name type="scientific">Chryseobacterium gilvum</name>
    <dbReference type="NCBI Taxonomy" id="2976534"/>
    <lineage>
        <taxon>Bacteria</taxon>
        <taxon>Pseudomonadati</taxon>
        <taxon>Bacteroidota</taxon>
        <taxon>Flavobacteriia</taxon>
        <taxon>Flavobacteriales</taxon>
        <taxon>Weeksellaceae</taxon>
        <taxon>Chryseobacterium group</taxon>
        <taxon>Chryseobacterium</taxon>
    </lineage>
</organism>
<comment type="caution">
    <text evidence="2">The sequence shown here is derived from an EMBL/GenBank/DDBJ whole genome shotgun (WGS) entry which is preliminary data.</text>
</comment>
<dbReference type="Proteomes" id="UP001208114">
    <property type="component" value="Unassembled WGS sequence"/>
</dbReference>
<dbReference type="InterPro" id="IPR011990">
    <property type="entry name" value="TPR-like_helical_dom_sf"/>
</dbReference>
<dbReference type="Pfam" id="PF13432">
    <property type="entry name" value="TPR_16"/>
    <property type="match status" value="1"/>
</dbReference>
<evidence type="ECO:0000313" key="3">
    <source>
        <dbReference type="Proteomes" id="UP001208114"/>
    </source>
</evidence>
<protein>
    <submittedName>
        <fullName evidence="2">Tetratricopeptide repeat protein</fullName>
    </submittedName>
</protein>
<accession>A0ABT2VZD5</accession>
<feature type="signal peptide" evidence="1">
    <location>
        <begin position="1"/>
        <end position="18"/>
    </location>
</feature>
<evidence type="ECO:0000313" key="2">
    <source>
        <dbReference type="EMBL" id="MCU7615363.1"/>
    </source>
</evidence>
<gene>
    <name evidence="2" type="ORF">N0B16_13030</name>
</gene>
<dbReference type="EMBL" id="JAOTEN010000005">
    <property type="protein sequence ID" value="MCU7615363.1"/>
    <property type="molecule type" value="Genomic_DNA"/>
</dbReference>
<reference evidence="3" key="1">
    <citation type="submission" date="2023-07" db="EMBL/GenBank/DDBJ databases">
        <title>Chryseobacterium sp. GMJ5 Genome sequencing and assembly.</title>
        <authorList>
            <person name="Jung Y."/>
        </authorList>
    </citation>
    <scope>NUCLEOTIDE SEQUENCE [LARGE SCALE GENOMIC DNA]</scope>
    <source>
        <strain evidence="3">GMJ5</strain>
    </source>
</reference>
<evidence type="ECO:0000256" key="1">
    <source>
        <dbReference type="SAM" id="SignalP"/>
    </source>
</evidence>
<dbReference type="RefSeq" id="WP_262991388.1">
    <property type="nucleotide sequence ID" value="NZ_JAOTEN010000005.1"/>
</dbReference>
<sequence>MKQILLLTFLISTLFSFAQSVKMLRQEAVKAINNNDFSTAKTYYEKILKKGHKTWETYVLLGDCEFKLGNVDAAWNYYQEGYKKAKVQDYATIDIRTGTILMQQKKYEDAWIRFLKVEITRPNDPAAKKLQATALYHMEKYNDALFTLNQAEKYDDSDLEIKYYKGLILFKQNKIEDACKNFEMAKGLEIPDLKILAAQHCSKP</sequence>
<dbReference type="PANTHER" id="PTHR12558:SF13">
    <property type="entry name" value="CELL DIVISION CYCLE PROTEIN 27 HOMOLOG"/>
    <property type="match status" value="1"/>
</dbReference>
<dbReference type="SMART" id="SM00028">
    <property type="entry name" value="TPR"/>
    <property type="match status" value="4"/>
</dbReference>